<organism evidence="2 3">
    <name type="scientific">Alicycliphilus denitrificans</name>
    <dbReference type="NCBI Taxonomy" id="179636"/>
    <lineage>
        <taxon>Bacteria</taxon>
        <taxon>Pseudomonadati</taxon>
        <taxon>Pseudomonadota</taxon>
        <taxon>Betaproteobacteria</taxon>
        <taxon>Burkholderiales</taxon>
        <taxon>Comamonadaceae</taxon>
        <taxon>Alicycliphilus</taxon>
    </lineage>
</organism>
<dbReference type="EMBL" id="NKDB02000002">
    <property type="protein sequence ID" value="RKJ96771.1"/>
    <property type="molecule type" value="Genomic_DNA"/>
</dbReference>
<comment type="caution">
    <text evidence="2">The sequence shown here is derived from an EMBL/GenBank/DDBJ whole genome shotgun (WGS) entry which is preliminary data.</text>
</comment>
<sequence length="360" mass="39521">MSTYRPVHAPHIPPVVGDGKTPRWTRRPPQSNWGDFGPDDQYGRLNYLDAEKVKQAALEIRTGQRFCLSLPLNLPGGNALNPRRHPPVIKPSTRPQGPGMNFALSQENPNYTDVISDDYAQIYLQYSTQWDALSHVGSHFDVDGDGIDELVYYNGFQAGIDILAPKDLPGMDGQSRAKALGVERLAEQAIQGRGVLVNLRKHFGDGHTLVSGSMLKRVLEQDGIEVEKGDIVALYTGFSDVLIGCNGQPRADMAETVCAVLDGRDPELQQWIIDSHIASLVADNYGIESVPGRPVDGSCAFLPLHELCLFKLGMPFGELWYLHELAQWLEQAGRYRFMLTAPALRLPGAVGSPVTPVATV</sequence>
<dbReference type="InterPro" id="IPR037175">
    <property type="entry name" value="KFase_sf"/>
</dbReference>
<dbReference type="RefSeq" id="WP_094438319.1">
    <property type="nucleotide sequence ID" value="NZ_NKDB02000002.1"/>
</dbReference>
<reference evidence="2 3" key="1">
    <citation type="submission" date="2018-09" db="EMBL/GenBank/DDBJ databases">
        <title>Genome comparison of Alicycliphilus sp. BQ1, a polyurethanolytic bacterium, with its closest phylogenetic relatives Alicycliphilus denitrificans BC and K601, unable to attack polyurethane.</title>
        <authorList>
            <person name="Loza-Tavera H."/>
            <person name="Lozano L."/>
            <person name="Cevallos M."/>
            <person name="Maya-Lucas O."/>
            <person name="Garcia-Mena J."/>
            <person name="Hernandez J."/>
        </authorList>
    </citation>
    <scope>NUCLEOTIDE SEQUENCE [LARGE SCALE GENOMIC DNA]</scope>
    <source>
        <strain evidence="2 3">BQ1</strain>
    </source>
</reference>
<evidence type="ECO:0000313" key="3">
    <source>
        <dbReference type="Proteomes" id="UP000216225"/>
    </source>
</evidence>
<proteinExistence type="predicted"/>
<gene>
    <name evidence="2" type="ORF">CE154_012210</name>
</gene>
<accession>A0A3R7HP15</accession>
<dbReference type="AlphaFoldDB" id="A0A3R7HP15"/>
<name>A0A3R7HP15_9BURK</name>
<dbReference type="SUPFAM" id="SSF102198">
    <property type="entry name" value="Putative cyclase"/>
    <property type="match status" value="1"/>
</dbReference>
<dbReference type="Proteomes" id="UP000216225">
    <property type="component" value="Unassembled WGS sequence"/>
</dbReference>
<evidence type="ECO:0000256" key="1">
    <source>
        <dbReference type="SAM" id="MobiDB-lite"/>
    </source>
</evidence>
<dbReference type="GO" id="GO:0019441">
    <property type="term" value="P:L-tryptophan catabolic process to kynurenine"/>
    <property type="evidence" value="ECO:0007669"/>
    <property type="project" value="InterPro"/>
</dbReference>
<dbReference type="InterPro" id="IPR007325">
    <property type="entry name" value="KFase/CYL"/>
</dbReference>
<feature type="region of interest" description="Disordered" evidence="1">
    <location>
        <begin position="1"/>
        <end position="38"/>
    </location>
</feature>
<dbReference type="Pfam" id="PF04199">
    <property type="entry name" value="Cyclase"/>
    <property type="match status" value="1"/>
</dbReference>
<evidence type="ECO:0000313" key="2">
    <source>
        <dbReference type="EMBL" id="RKJ96771.1"/>
    </source>
</evidence>
<dbReference type="PANTHER" id="PTHR34861:SF10">
    <property type="entry name" value="CYCLASE"/>
    <property type="match status" value="1"/>
</dbReference>
<dbReference type="GO" id="GO:0004061">
    <property type="term" value="F:arylformamidase activity"/>
    <property type="evidence" value="ECO:0007669"/>
    <property type="project" value="InterPro"/>
</dbReference>
<dbReference type="PANTHER" id="PTHR34861">
    <property type="match status" value="1"/>
</dbReference>
<dbReference type="Gene3D" id="3.50.30.50">
    <property type="entry name" value="Putative cyclase"/>
    <property type="match status" value="1"/>
</dbReference>
<protein>
    <submittedName>
        <fullName evidence="2">Cyclase family protein</fullName>
    </submittedName>
</protein>